<keyword evidence="1" id="KW-0812">Transmembrane</keyword>
<proteinExistence type="predicted"/>
<dbReference type="Pfam" id="PF05751">
    <property type="entry name" value="FixH"/>
    <property type="match status" value="1"/>
</dbReference>
<evidence type="ECO:0000313" key="2">
    <source>
        <dbReference type="EMBL" id="MFD2207569.1"/>
    </source>
</evidence>
<dbReference type="EMBL" id="JBHUII010000011">
    <property type="protein sequence ID" value="MFD2207569.1"/>
    <property type="molecule type" value="Genomic_DNA"/>
</dbReference>
<keyword evidence="3" id="KW-1185">Reference proteome</keyword>
<evidence type="ECO:0000256" key="1">
    <source>
        <dbReference type="SAM" id="Phobius"/>
    </source>
</evidence>
<evidence type="ECO:0000313" key="3">
    <source>
        <dbReference type="Proteomes" id="UP001597294"/>
    </source>
</evidence>
<dbReference type="Proteomes" id="UP001597294">
    <property type="component" value="Unassembled WGS sequence"/>
</dbReference>
<keyword evidence="1" id="KW-0472">Membrane</keyword>
<keyword evidence="1" id="KW-1133">Transmembrane helix</keyword>
<protein>
    <submittedName>
        <fullName evidence="2">FixH family protein</fullName>
    </submittedName>
</protein>
<reference evidence="3" key="1">
    <citation type="journal article" date="2019" name="Int. J. Syst. Evol. Microbiol.">
        <title>The Global Catalogue of Microorganisms (GCM) 10K type strain sequencing project: providing services to taxonomists for standard genome sequencing and annotation.</title>
        <authorList>
            <consortium name="The Broad Institute Genomics Platform"/>
            <consortium name="The Broad Institute Genome Sequencing Center for Infectious Disease"/>
            <person name="Wu L."/>
            <person name="Ma J."/>
        </authorList>
    </citation>
    <scope>NUCLEOTIDE SEQUENCE [LARGE SCALE GENOMIC DNA]</scope>
    <source>
        <strain evidence="3">CGMCC 4.7192</strain>
    </source>
</reference>
<comment type="caution">
    <text evidence="2">The sequence shown here is derived from an EMBL/GenBank/DDBJ whole genome shotgun (WGS) entry which is preliminary data.</text>
</comment>
<accession>A0ABW5BRL5</accession>
<sequence length="167" mass="18845">MSNLKNGKKEKKLTGKHFLLYILSFFGVIIGMNLVFVYFATNTWTGLSKDNAYIDGLNYNKTIEAAQAQEALKWQSQLSLTPVGDQYLLVFVLEDKDIQALSGFTVTAKIGRPTLQDYDQTLILAESQAGNYETTFDLPLNGQWQVSLNAISPDGIPYQIEQRFFMK</sequence>
<dbReference type="RefSeq" id="WP_380254318.1">
    <property type="nucleotide sequence ID" value="NZ_JBHUII010000011.1"/>
</dbReference>
<feature type="transmembrane region" description="Helical" evidence="1">
    <location>
        <begin position="18"/>
        <end position="40"/>
    </location>
</feature>
<name>A0ABW5BRL5_9PROT</name>
<dbReference type="InterPro" id="IPR008620">
    <property type="entry name" value="FixH"/>
</dbReference>
<gene>
    <name evidence="2" type="ORF">ACFSKO_18275</name>
</gene>
<organism evidence="2 3">
    <name type="scientific">Kiloniella antarctica</name>
    <dbReference type="NCBI Taxonomy" id="1550907"/>
    <lineage>
        <taxon>Bacteria</taxon>
        <taxon>Pseudomonadati</taxon>
        <taxon>Pseudomonadota</taxon>
        <taxon>Alphaproteobacteria</taxon>
        <taxon>Rhodospirillales</taxon>
        <taxon>Kiloniellaceae</taxon>
        <taxon>Kiloniella</taxon>
    </lineage>
</organism>